<dbReference type="EMBL" id="JAVRRT010000009">
    <property type="protein sequence ID" value="KAK5169064.1"/>
    <property type="molecule type" value="Genomic_DNA"/>
</dbReference>
<dbReference type="GeneID" id="89927713"/>
<feature type="signal peptide" evidence="1">
    <location>
        <begin position="1"/>
        <end position="20"/>
    </location>
</feature>
<organism evidence="2 3">
    <name type="scientific">Saxophila tyrrhenica</name>
    <dbReference type="NCBI Taxonomy" id="1690608"/>
    <lineage>
        <taxon>Eukaryota</taxon>
        <taxon>Fungi</taxon>
        <taxon>Dikarya</taxon>
        <taxon>Ascomycota</taxon>
        <taxon>Pezizomycotina</taxon>
        <taxon>Dothideomycetes</taxon>
        <taxon>Dothideomycetidae</taxon>
        <taxon>Mycosphaerellales</taxon>
        <taxon>Extremaceae</taxon>
        <taxon>Saxophila</taxon>
    </lineage>
</organism>
<accession>A0AAV9P7Q4</accession>
<proteinExistence type="predicted"/>
<comment type="caution">
    <text evidence="2">The sequence shown here is derived from an EMBL/GenBank/DDBJ whole genome shotgun (WGS) entry which is preliminary data.</text>
</comment>
<gene>
    <name evidence="2" type="ORF">LTR77_006373</name>
</gene>
<feature type="chain" id="PRO_5043631281" evidence="1">
    <location>
        <begin position="21"/>
        <end position="144"/>
    </location>
</feature>
<evidence type="ECO:0000313" key="3">
    <source>
        <dbReference type="Proteomes" id="UP001337655"/>
    </source>
</evidence>
<evidence type="ECO:0000256" key="1">
    <source>
        <dbReference type="SAM" id="SignalP"/>
    </source>
</evidence>
<dbReference type="Proteomes" id="UP001337655">
    <property type="component" value="Unassembled WGS sequence"/>
</dbReference>
<protein>
    <submittedName>
        <fullName evidence="2">Uncharacterized protein</fullName>
    </submittedName>
</protein>
<keyword evidence="3" id="KW-1185">Reference proteome</keyword>
<keyword evidence="1" id="KW-0732">Signal</keyword>
<sequence length="144" mass="15419">MLSITKTLALFGLVSNLALANTFAEFCNDDNCSEGCGLAVDTNNPGCLTQYGRRSVRFHGINSQDVSLIASPGDTCDCQNYCEDNIVSSVLHVFGENDGCFKLRDEEVRCFGIEGLGDGLVLTLNCRLNRSASSLAAAQLISVK</sequence>
<name>A0AAV9P7Q4_9PEZI</name>
<evidence type="ECO:0000313" key="2">
    <source>
        <dbReference type="EMBL" id="KAK5169064.1"/>
    </source>
</evidence>
<dbReference type="RefSeq" id="XP_064658530.1">
    <property type="nucleotide sequence ID" value="XM_064803615.1"/>
</dbReference>
<dbReference type="AlphaFoldDB" id="A0AAV9P7Q4"/>
<reference evidence="2 3" key="1">
    <citation type="submission" date="2023-08" db="EMBL/GenBank/DDBJ databases">
        <title>Black Yeasts Isolated from many extreme environments.</title>
        <authorList>
            <person name="Coleine C."/>
            <person name="Stajich J.E."/>
            <person name="Selbmann L."/>
        </authorList>
    </citation>
    <scope>NUCLEOTIDE SEQUENCE [LARGE SCALE GENOMIC DNA]</scope>
    <source>
        <strain evidence="2 3">CCFEE 5935</strain>
    </source>
</reference>